<proteinExistence type="predicted"/>
<protein>
    <recommendedName>
        <fullName evidence="2">histidine kinase</fullName>
        <ecNumber evidence="2">2.7.13.3</ecNumber>
    </recommendedName>
</protein>
<dbReference type="GO" id="GO:0004673">
    <property type="term" value="F:protein histidine kinase activity"/>
    <property type="evidence" value="ECO:0007669"/>
    <property type="project" value="UniProtKB-EC"/>
</dbReference>
<name>A0A840A4U8_9CAUL</name>
<accession>A0A840A4U8</accession>
<dbReference type="InterPro" id="IPR011495">
    <property type="entry name" value="Sig_transdc_His_kin_sub2_dim/P"/>
</dbReference>
<evidence type="ECO:0000259" key="8">
    <source>
        <dbReference type="PROSITE" id="PS50109"/>
    </source>
</evidence>
<evidence type="ECO:0000256" key="2">
    <source>
        <dbReference type="ARBA" id="ARBA00012438"/>
    </source>
</evidence>
<evidence type="ECO:0000256" key="4">
    <source>
        <dbReference type="ARBA" id="ARBA00022679"/>
    </source>
</evidence>
<keyword evidence="10" id="KW-1185">Reference proteome</keyword>
<dbReference type="RefSeq" id="WP_183776897.1">
    <property type="nucleotide sequence ID" value="NZ_JACIDK010000010.1"/>
</dbReference>
<keyword evidence="7" id="KW-0067">ATP-binding</keyword>
<dbReference type="PANTHER" id="PTHR41523">
    <property type="entry name" value="TWO-COMPONENT SYSTEM SENSOR PROTEIN"/>
    <property type="match status" value="1"/>
</dbReference>
<dbReference type="InterPro" id="IPR035965">
    <property type="entry name" value="PAS-like_dom_sf"/>
</dbReference>
<dbReference type="SMART" id="SM00387">
    <property type="entry name" value="HATPase_c"/>
    <property type="match status" value="1"/>
</dbReference>
<dbReference type="Gene3D" id="3.30.565.10">
    <property type="entry name" value="Histidine kinase-like ATPase, C-terminal domain"/>
    <property type="match status" value="1"/>
</dbReference>
<feature type="domain" description="Histidine kinase" evidence="8">
    <location>
        <begin position="145"/>
        <end position="335"/>
    </location>
</feature>
<evidence type="ECO:0000256" key="3">
    <source>
        <dbReference type="ARBA" id="ARBA00022553"/>
    </source>
</evidence>
<sequence length="347" mass="39106">MAGPDDEFHEHGQAGAEELDLRLLFETMSEGVVLCEPICDPSGRLVDYRFLQANPAFKRGFRASGEIVGRRFKELRPDATPNWFANFQGTVETGVPHRFQYHDTARHRWYDVHCTRLSSRRFAHFYIDITSLKRAEAHQATLLDELNHRVKNNLTIVASLLNLQARDASPEVAEHLHAAINRVYAVADLHAELYRRHQQEHVAMDHYLADLVARLSRSVGDDHVRLEVEAEPVHVSLDQAVQIGLLVNELVTNAVKHAYPEQEERGVVRIALAVMEDWLRLVVSDEGRGMPAADQLRRGLGSRVIESFVQQCSGKLAIESSNAGTKVEVKIPWRPPGSSTPLPGRLF</sequence>
<keyword evidence="5" id="KW-0547">Nucleotide-binding</keyword>
<dbReference type="AlphaFoldDB" id="A0A840A4U8"/>
<dbReference type="Gene3D" id="3.30.450.20">
    <property type="entry name" value="PAS domain"/>
    <property type="match status" value="1"/>
</dbReference>
<dbReference type="SUPFAM" id="SSF55785">
    <property type="entry name" value="PYP-like sensor domain (PAS domain)"/>
    <property type="match status" value="1"/>
</dbReference>
<keyword evidence="6 9" id="KW-0418">Kinase</keyword>
<comment type="caution">
    <text evidence="9">The sequence shown here is derived from an EMBL/GenBank/DDBJ whole genome shotgun (WGS) entry which is preliminary data.</text>
</comment>
<dbReference type="InterPro" id="IPR036890">
    <property type="entry name" value="HATPase_C_sf"/>
</dbReference>
<evidence type="ECO:0000256" key="6">
    <source>
        <dbReference type="ARBA" id="ARBA00022777"/>
    </source>
</evidence>
<organism evidence="9 10">
    <name type="scientific">Phenylobacterium haematophilum</name>
    <dbReference type="NCBI Taxonomy" id="98513"/>
    <lineage>
        <taxon>Bacteria</taxon>
        <taxon>Pseudomonadati</taxon>
        <taxon>Pseudomonadota</taxon>
        <taxon>Alphaproteobacteria</taxon>
        <taxon>Caulobacterales</taxon>
        <taxon>Caulobacteraceae</taxon>
        <taxon>Phenylobacterium</taxon>
    </lineage>
</organism>
<keyword evidence="3" id="KW-0597">Phosphoprotein</keyword>
<dbReference type="Proteomes" id="UP000530564">
    <property type="component" value="Unassembled WGS sequence"/>
</dbReference>
<dbReference type="EMBL" id="JACIDK010000010">
    <property type="protein sequence ID" value="MBB3893388.1"/>
    <property type="molecule type" value="Genomic_DNA"/>
</dbReference>
<dbReference type="PROSITE" id="PS50109">
    <property type="entry name" value="HIS_KIN"/>
    <property type="match status" value="1"/>
</dbReference>
<dbReference type="InterPro" id="IPR005467">
    <property type="entry name" value="His_kinase_dom"/>
</dbReference>
<reference evidence="9 10" key="1">
    <citation type="submission" date="2020-08" db="EMBL/GenBank/DDBJ databases">
        <title>Genomic Encyclopedia of Type Strains, Phase IV (KMG-IV): sequencing the most valuable type-strain genomes for metagenomic binning, comparative biology and taxonomic classification.</title>
        <authorList>
            <person name="Goeker M."/>
        </authorList>
    </citation>
    <scope>NUCLEOTIDE SEQUENCE [LARGE SCALE GENOMIC DNA]</scope>
    <source>
        <strain evidence="9 10">DSM 21793</strain>
    </source>
</reference>
<dbReference type="SUPFAM" id="SSF55874">
    <property type="entry name" value="ATPase domain of HSP90 chaperone/DNA topoisomerase II/histidine kinase"/>
    <property type="match status" value="1"/>
</dbReference>
<dbReference type="InterPro" id="IPR003594">
    <property type="entry name" value="HATPase_dom"/>
</dbReference>
<gene>
    <name evidence="9" type="ORF">GGQ61_004132</name>
</gene>
<dbReference type="Pfam" id="PF13188">
    <property type="entry name" value="PAS_8"/>
    <property type="match status" value="1"/>
</dbReference>
<evidence type="ECO:0000313" key="10">
    <source>
        <dbReference type="Proteomes" id="UP000530564"/>
    </source>
</evidence>
<evidence type="ECO:0000256" key="5">
    <source>
        <dbReference type="ARBA" id="ARBA00022741"/>
    </source>
</evidence>
<dbReference type="EC" id="2.7.13.3" evidence="2"/>
<comment type="catalytic activity">
    <reaction evidence="1">
        <text>ATP + protein L-histidine = ADP + protein N-phospho-L-histidine.</text>
        <dbReference type="EC" id="2.7.13.3"/>
    </reaction>
</comment>
<dbReference type="Pfam" id="PF13581">
    <property type="entry name" value="HATPase_c_2"/>
    <property type="match status" value="1"/>
</dbReference>
<dbReference type="GO" id="GO:0005524">
    <property type="term" value="F:ATP binding"/>
    <property type="evidence" value="ECO:0007669"/>
    <property type="project" value="UniProtKB-KW"/>
</dbReference>
<dbReference type="Pfam" id="PF07568">
    <property type="entry name" value="HisKA_2"/>
    <property type="match status" value="1"/>
</dbReference>
<dbReference type="InterPro" id="IPR000014">
    <property type="entry name" value="PAS"/>
</dbReference>
<evidence type="ECO:0000256" key="7">
    <source>
        <dbReference type="ARBA" id="ARBA00022840"/>
    </source>
</evidence>
<evidence type="ECO:0000313" key="9">
    <source>
        <dbReference type="EMBL" id="MBB3893388.1"/>
    </source>
</evidence>
<keyword evidence="4" id="KW-0808">Transferase</keyword>
<evidence type="ECO:0000256" key="1">
    <source>
        <dbReference type="ARBA" id="ARBA00000085"/>
    </source>
</evidence>
<dbReference type="PANTHER" id="PTHR41523:SF8">
    <property type="entry name" value="ETHYLENE RESPONSE SENSOR PROTEIN"/>
    <property type="match status" value="1"/>
</dbReference>